<dbReference type="RefSeq" id="WP_210598149.1">
    <property type="nucleotide sequence ID" value="NZ_JAGKSQ010000006.1"/>
</dbReference>
<dbReference type="GO" id="GO:0005524">
    <property type="term" value="F:ATP binding"/>
    <property type="evidence" value="ECO:0007669"/>
    <property type="project" value="UniProtKB-KW"/>
</dbReference>
<feature type="domain" description="Histidine kinase" evidence="10">
    <location>
        <begin position="183"/>
        <end position="389"/>
    </location>
</feature>
<dbReference type="InterPro" id="IPR003661">
    <property type="entry name" value="HisK_dim/P_dom"/>
</dbReference>
<evidence type="ECO:0000256" key="8">
    <source>
        <dbReference type="ARBA" id="ARBA00023012"/>
    </source>
</evidence>
<keyword evidence="9" id="KW-0812">Transmembrane</keyword>
<sequence>MFRKYKDKWPLVLILFLTVSLLFTFIFAQLLKYSVIPFIVLVGIVIGASGWLYNSFKSKHQTKNASANNIIQILPQAAMLVKESRIFNYNRPLQELLKVDEEGLRNKALSEVFPSFPNQLNEHEDIRLSINGGALIEVSHTSWQEDGETIRLFLFKGNEFATASNEKRFHVEQLSVLGELAAGIAHEIRNPLTSLKGFLQLMKNNDASNVTYTNIMLSEIERINSIVGELLLLAKPKKFNMKRNNVIPILDSVLTILDTQASLHNVQIKLSFDHHKEPLYLLSDENKLKQVFINILKNSIEAMPHGGIIEIKLKKEHSFACFSFIDQGSGMSSEKLAHLGNSFYTTKSEGTGLGLMMCKHIISEHQGELMIESEEDRGTNVSITFPYHKKA</sequence>
<evidence type="ECO:0000256" key="1">
    <source>
        <dbReference type="ARBA" id="ARBA00000085"/>
    </source>
</evidence>
<dbReference type="Pfam" id="PF00512">
    <property type="entry name" value="HisKA"/>
    <property type="match status" value="1"/>
</dbReference>
<evidence type="ECO:0000256" key="7">
    <source>
        <dbReference type="ARBA" id="ARBA00022840"/>
    </source>
</evidence>
<keyword evidence="8" id="KW-0902">Two-component regulatory system</keyword>
<evidence type="ECO:0000256" key="2">
    <source>
        <dbReference type="ARBA" id="ARBA00012438"/>
    </source>
</evidence>
<dbReference type="SUPFAM" id="SSF55874">
    <property type="entry name" value="ATPase domain of HSP90 chaperone/DNA topoisomerase II/histidine kinase"/>
    <property type="match status" value="1"/>
</dbReference>
<dbReference type="EMBL" id="JAGKSQ010000006">
    <property type="protein sequence ID" value="MBP3952435.1"/>
    <property type="molecule type" value="Genomic_DNA"/>
</dbReference>
<evidence type="ECO:0000256" key="3">
    <source>
        <dbReference type="ARBA" id="ARBA00022553"/>
    </source>
</evidence>
<comment type="caution">
    <text evidence="11">The sequence shown here is derived from an EMBL/GenBank/DDBJ whole genome shotgun (WGS) entry which is preliminary data.</text>
</comment>
<dbReference type="PROSITE" id="PS50109">
    <property type="entry name" value="HIS_KIN"/>
    <property type="match status" value="1"/>
</dbReference>
<dbReference type="AlphaFoldDB" id="A0A941AP65"/>
<evidence type="ECO:0000313" key="11">
    <source>
        <dbReference type="EMBL" id="MBP3952435.1"/>
    </source>
</evidence>
<dbReference type="EC" id="2.7.13.3" evidence="2"/>
<dbReference type="Gene3D" id="1.10.287.130">
    <property type="match status" value="1"/>
</dbReference>
<proteinExistence type="predicted"/>
<gene>
    <name evidence="11" type="ORF">J7W16_15025</name>
</gene>
<reference evidence="11" key="1">
    <citation type="submission" date="2021-03" db="EMBL/GenBank/DDBJ databases">
        <title>Bacillus suaedae sp. nov., isolated from Suaeda aralocaspica.</title>
        <authorList>
            <person name="Lei R.F.R."/>
        </authorList>
    </citation>
    <scope>NUCLEOTIDE SEQUENCE</scope>
    <source>
        <strain evidence="11">YZJH907-2</strain>
    </source>
</reference>
<dbReference type="InterPro" id="IPR036890">
    <property type="entry name" value="HATPase_C_sf"/>
</dbReference>
<dbReference type="PANTHER" id="PTHR43065:SF34">
    <property type="entry name" value="SPORULATION KINASE A"/>
    <property type="match status" value="1"/>
</dbReference>
<keyword evidence="3" id="KW-0597">Phosphoprotein</keyword>
<dbReference type="SMART" id="SM00388">
    <property type="entry name" value="HisKA"/>
    <property type="match status" value="1"/>
</dbReference>
<dbReference type="SMART" id="SM00387">
    <property type="entry name" value="HATPase_c"/>
    <property type="match status" value="1"/>
</dbReference>
<keyword evidence="5" id="KW-0547">Nucleotide-binding</keyword>
<dbReference type="Proteomes" id="UP000678228">
    <property type="component" value="Unassembled WGS sequence"/>
</dbReference>
<dbReference type="Gene3D" id="3.30.565.10">
    <property type="entry name" value="Histidine kinase-like ATPase, C-terminal domain"/>
    <property type="match status" value="1"/>
</dbReference>
<accession>A0A941AP65</accession>
<name>A0A941AP65_9BACI</name>
<evidence type="ECO:0000256" key="6">
    <source>
        <dbReference type="ARBA" id="ARBA00022777"/>
    </source>
</evidence>
<dbReference type="PANTHER" id="PTHR43065">
    <property type="entry name" value="SENSOR HISTIDINE KINASE"/>
    <property type="match status" value="1"/>
</dbReference>
<dbReference type="GO" id="GO:0000155">
    <property type="term" value="F:phosphorelay sensor kinase activity"/>
    <property type="evidence" value="ECO:0007669"/>
    <property type="project" value="InterPro"/>
</dbReference>
<dbReference type="SUPFAM" id="SSF47384">
    <property type="entry name" value="Homodimeric domain of signal transducing histidine kinase"/>
    <property type="match status" value="1"/>
</dbReference>
<organism evidence="11 12">
    <name type="scientific">Halalkalibacter suaedae</name>
    <dbReference type="NCBI Taxonomy" id="2822140"/>
    <lineage>
        <taxon>Bacteria</taxon>
        <taxon>Bacillati</taxon>
        <taxon>Bacillota</taxon>
        <taxon>Bacilli</taxon>
        <taxon>Bacillales</taxon>
        <taxon>Bacillaceae</taxon>
        <taxon>Halalkalibacter</taxon>
    </lineage>
</organism>
<dbReference type="InterPro" id="IPR005467">
    <property type="entry name" value="His_kinase_dom"/>
</dbReference>
<protein>
    <recommendedName>
        <fullName evidence="2">histidine kinase</fullName>
        <ecNumber evidence="2">2.7.13.3</ecNumber>
    </recommendedName>
</protein>
<dbReference type="Pfam" id="PF02518">
    <property type="entry name" value="HATPase_c"/>
    <property type="match status" value="1"/>
</dbReference>
<keyword evidence="6" id="KW-0418">Kinase</keyword>
<feature type="transmembrane region" description="Helical" evidence="9">
    <location>
        <begin position="9"/>
        <end position="28"/>
    </location>
</feature>
<feature type="transmembrane region" description="Helical" evidence="9">
    <location>
        <begin position="34"/>
        <end position="53"/>
    </location>
</feature>
<keyword evidence="9" id="KW-0472">Membrane</keyword>
<evidence type="ECO:0000256" key="9">
    <source>
        <dbReference type="SAM" id="Phobius"/>
    </source>
</evidence>
<dbReference type="PRINTS" id="PR00344">
    <property type="entry name" value="BCTRLSENSOR"/>
</dbReference>
<evidence type="ECO:0000256" key="4">
    <source>
        <dbReference type="ARBA" id="ARBA00022679"/>
    </source>
</evidence>
<keyword evidence="7" id="KW-0067">ATP-binding</keyword>
<keyword evidence="9" id="KW-1133">Transmembrane helix</keyword>
<dbReference type="InterPro" id="IPR004358">
    <property type="entry name" value="Sig_transdc_His_kin-like_C"/>
</dbReference>
<evidence type="ECO:0000259" key="10">
    <source>
        <dbReference type="PROSITE" id="PS50109"/>
    </source>
</evidence>
<dbReference type="InterPro" id="IPR003594">
    <property type="entry name" value="HATPase_dom"/>
</dbReference>
<keyword evidence="12" id="KW-1185">Reference proteome</keyword>
<dbReference type="CDD" id="cd00082">
    <property type="entry name" value="HisKA"/>
    <property type="match status" value="1"/>
</dbReference>
<comment type="catalytic activity">
    <reaction evidence="1">
        <text>ATP + protein L-histidine = ADP + protein N-phospho-L-histidine.</text>
        <dbReference type="EC" id="2.7.13.3"/>
    </reaction>
</comment>
<evidence type="ECO:0000256" key="5">
    <source>
        <dbReference type="ARBA" id="ARBA00022741"/>
    </source>
</evidence>
<evidence type="ECO:0000313" key="12">
    <source>
        <dbReference type="Proteomes" id="UP000678228"/>
    </source>
</evidence>
<dbReference type="InterPro" id="IPR036097">
    <property type="entry name" value="HisK_dim/P_sf"/>
</dbReference>
<keyword evidence="4" id="KW-0808">Transferase</keyword>